<sequence>MPHTIMISGHAGLPKGLTFNDLNQSVTVTLEVDKLYGVIVWADCNLDTNHAQSYLSSVIKGLSLRDGLNLINKEIENHYYGKAQATLLSAILDAYKQYKTPHVVK</sequence>
<feature type="domain" description="DUF3870" evidence="1">
    <location>
        <begin position="6"/>
        <end position="99"/>
    </location>
</feature>
<reference evidence="2 3" key="1">
    <citation type="submission" date="2022-01" db="EMBL/GenBank/DDBJ databases">
        <title>Alkalihalobacillus sp. EGI L200015, a novel bacterium isolated from a salt lake sediment.</title>
        <authorList>
            <person name="Gao L."/>
            <person name="Fang B.-Z."/>
            <person name="Li W.-J."/>
        </authorList>
    </citation>
    <scope>NUCLEOTIDE SEQUENCE [LARGE SCALE GENOMIC DNA]</scope>
    <source>
        <strain evidence="2 3">KCTC 12718</strain>
    </source>
</reference>
<dbReference type="InterPro" id="IPR024617">
    <property type="entry name" value="DUF3870"/>
</dbReference>
<gene>
    <name evidence="2" type="ORF">L2716_01565</name>
</gene>
<comment type="caution">
    <text evidence="2">The sequence shown here is derived from an EMBL/GenBank/DDBJ whole genome shotgun (WGS) entry which is preliminary data.</text>
</comment>
<protein>
    <submittedName>
        <fullName evidence="2">DUF3870 domain-containing protein</fullName>
    </submittedName>
</protein>
<dbReference type="RefSeq" id="WP_236331031.1">
    <property type="nucleotide sequence ID" value="NZ_JAKIJS010000001.1"/>
</dbReference>
<dbReference type="Proteomes" id="UP001649381">
    <property type="component" value="Unassembled WGS sequence"/>
</dbReference>
<evidence type="ECO:0000313" key="3">
    <source>
        <dbReference type="Proteomes" id="UP001649381"/>
    </source>
</evidence>
<dbReference type="Pfam" id="PF12986">
    <property type="entry name" value="DUF3870"/>
    <property type="match status" value="1"/>
</dbReference>
<organism evidence="2 3">
    <name type="scientific">Pseudalkalibacillus berkeleyi</name>
    <dbReference type="NCBI Taxonomy" id="1069813"/>
    <lineage>
        <taxon>Bacteria</taxon>
        <taxon>Bacillati</taxon>
        <taxon>Bacillota</taxon>
        <taxon>Bacilli</taxon>
        <taxon>Bacillales</taxon>
        <taxon>Fictibacillaceae</taxon>
        <taxon>Pseudalkalibacillus</taxon>
    </lineage>
</organism>
<evidence type="ECO:0000259" key="1">
    <source>
        <dbReference type="Pfam" id="PF12986"/>
    </source>
</evidence>
<accession>A0ABS9GXS2</accession>
<keyword evidence="3" id="KW-1185">Reference proteome</keyword>
<name>A0ABS9GXS2_9BACL</name>
<proteinExistence type="predicted"/>
<dbReference type="EMBL" id="JAKIJS010000001">
    <property type="protein sequence ID" value="MCF6136398.1"/>
    <property type="molecule type" value="Genomic_DNA"/>
</dbReference>
<evidence type="ECO:0000313" key="2">
    <source>
        <dbReference type="EMBL" id="MCF6136398.1"/>
    </source>
</evidence>